<organism evidence="1 2">
    <name type="scientific">Nocardioides oceani</name>
    <dbReference type="NCBI Taxonomy" id="3058369"/>
    <lineage>
        <taxon>Bacteria</taxon>
        <taxon>Bacillati</taxon>
        <taxon>Actinomycetota</taxon>
        <taxon>Actinomycetes</taxon>
        <taxon>Propionibacteriales</taxon>
        <taxon>Nocardioidaceae</taxon>
        <taxon>Nocardioides</taxon>
    </lineage>
</organism>
<dbReference type="RefSeq" id="WP_300950804.1">
    <property type="nucleotide sequence ID" value="NZ_JAUHJQ010000001.1"/>
</dbReference>
<gene>
    <name evidence="1" type="ORF">QWY28_02935</name>
</gene>
<comment type="caution">
    <text evidence="1">The sequence shown here is derived from an EMBL/GenBank/DDBJ whole genome shotgun (WGS) entry which is preliminary data.</text>
</comment>
<proteinExistence type="predicted"/>
<dbReference type="Proteomes" id="UP001168620">
    <property type="component" value="Unassembled WGS sequence"/>
</dbReference>
<dbReference type="EMBL" id="JAUHJQ010000001">
    <property type="protein sequence ID" value="MDN4171891.1"/>
    <property type="molecule type" value="Genomic_DNA"/>
</dbReference>
<accession>A0ABT8FB61</accession>
<sequence>MSKPGEPTVAREPGKPVIDLAERIDVTAHEVPDRLSEQVRLRDQRCAAPAD</sequence>
<keyword evidence="2" id="KW-1185">Reference proteome</keyword>
<evidence type="ECO:0000313" key="1">
    <source>
        <dbReference type="EMBL" id="MDN4171891.1"/>
    </source>
</evidence>
<name>A0ABT8FB61_9ACTN</name>
<reference evidence="1" key="1">
    <citation type="submission" date="2023-06" db="EMBL/GenBank/DDBJ databases">
        <title>Draft genome sequence of Nocardioides sp. SOB77.</title>
        <authorList>
            <person name="Zhang G."/>
        </authorList>
    </citation>
    <scope>NUCLEOTIDE SEQUENCE</scope>
    <source>
        <strain evidence="1">SOB77</strain>
    </source>
</reference>
<protein>
    <submittedName>
        <fullName evidence="1">Uncharacterized protein</fullName>
    </submittedName>
</protein>
<evidence type="ECO:0000313" key="2">
    <source>
        <dbReference type="Proteomes" id="UP001168620"/>
    </source>
</evidence>